<dbReference type="GO" id="GO:0020037">
    <property type="term" value="F:heme binding"/>
    <property type="evidence" value="ECO:0007669"/>
    <property type="project" value="InterPro"/>
</dbReference>
<comment type="subcellular location">
    <subcellularLocation>
        <location evidence="1">Membrane</location>
        <topology evidence="1">Multi-pass membrane protein</topology>
    </subcellularLocation>
</comment>
<dbReference type="InterPro" id="IPR009056">
    <property type="entry name" value="Cyt_c-like_dom"/>
</dbReference>
<feature type="binding site" description="covalent" evidence="11">
    <location>
        <position position="194"/>
    </location>
    <ligand>
        <name>heme c</name>
        <dbReference type="ChEBI" id="CHEBI:61717"/>
    </ligand>
</feature>
<dbReference type="SUPFAM" id="SSF46626">
    <property type="entry name" value="Cytochrome c"/>
    <property type="match status" value="1"/>
</dbReference>
<evidence type="ECO:0000256" key="8">
    <source>
        <dbReference type="ARBA" id="ARBA00023004"/>
    </source>
</evidence>
<evidence type="ECO:0000313" key="16">
    <source>
        <dbReference type="EMBL" id="CRK83912.1"/>
    </source>
</evidence>
<reference evidence="17" key="1">
    <citation type="submission" date="2015-05" db="EMBL/GenBank/DDBJ databases">
        <authorList>
            <person name="Urmite Genomes"/>
        </authorList>
    </citation>
    <scope>NUCLEOTIDE SEQUENCE [LARGE SCALE GENOMIC DNA]</scope>
    <source>
        <strain evidence="17">LF1</strain>
    </source>
</reference>
<feature type="transmembrane region" description="Helical" evidence="13">
    <location>
        <begin position="48"/>
        <end position="67"/>
    </location>
</feature>
<keyword evidence="4 13" id="KW-0812">Transmembrane</keyword>
<sequence length="257" mass="28022">MHRGKGMKFVGDSRVLAPESRKPMLPKDYSEYPGKTEAFWPNFLLKEWMVGAVFLVGFLCLTVAHPAPLERIADPTDTSYIPLPDWYFLFLYQLLKYSFASGPYTIVGAMIIPGLAFGGLLLAPFLDRGPERRARKRPLATGFMLLALAAIVFLTWQSVSTHDWAAAERQGKIVPKADINKADPGYEVFKAQGCINCHGENLQGGAGAPSLIGTGLSADEVSKIAKDGKGKMPAGIFKGNDQQLKQLSDFISGLGKK</sequence>
<evidence type="ECO:0000256" key="10">
    <source>
        <dbReference type="PIRNR" id="PIRNR036636"/>
    </source>
</evidence>
<keyword evidence="9 13" id="KW-0472">Membrane</keyword>
<keyword evidence="7 13" id="KW-1133">Transmembrane helix</keyword>
<protein>
    <recommendedName>
        <fullName evidence="10">Menaquinol:cytochrome c reductase cytochrome c subunit</fullName>
    </recommendedName>
</protein>
<feature type="domain" description="Cytochrome b/b6 C-terminal region profile" evidence="14">
    <location>
        <begin position="29"/>
        <end position="156"/>
    </location>
</feature>
<comment type="similarity">
    <text evidence="10">Belongs to the cytochrome b family.</text>
</comment>
<dbReference type="PANTHER" id="PTHR37823:SF4">
    <property type="entry name" value="MENAQUINOL-CYTOCHROME C REDUCTASE CYTOCHROME B_C SUBUNIT"/>
    <property type="match status" value="1"/>
</dbReference>
<evidence type="ECO:0000256" key="2">
    <source>
        <dbReference type="ARBA" id="ARBA00022448"/>
    </source>
</evidence>
<keyword evidence="2 10" id="KW-0813">Transport</keyword>
<evidence type="ECO:0000256" key="13">
    <source>
        <dbReference type="SAM" id="Phobius"/>
    </source>
</evidence>
<keyword evidence="3 11" id="KW-0349">Heme</keyword>
<dbReference type="GO" id="GO:0005506">
    <property type="term" value="F:iron ion binding"/>
    <property type="evidence" value="ECO:0007669"/>
    <property type="project" value="InterPro"/>
</dbReference>
<dbReference type="PANTHER" id="PTHR37823">
    <property type="entry name" value="CYTOCHROME C-553-LIKE"/>
    <property type="match status" value="1"/>
</dbReference>
<dbReference type="EMBL" id="CVRB01000004">
    <property type="protein sequence ID" value="CRK83912.1"/>
    <property type="molecule type" value="Genomic_DNA"/>
</dbReference>
<dbReference type="RefSeq" id="WP_090637083.1">
    <property type="nucleotide sequence ID" value="NZ_CVRB01000004.1"/>
</dbReference>
<dbReference type="Pfam" id="PF13442">
    <property type="entry name" value="Cytochrome_CBB3"/>
    <property type="match status" value="1"/>
</dbReference>
<evidence type="ECO:0000259" key="14">
    <source>
        <dbReference type="PROSITE" id="PS51003"/>
    </source>
</evidence>
<dbReference type="PIRSF" id="PIRSF036636">
    <property type="entry name" value="QcrC"/>
    <property type="match status" value="1"/>
</dbReference>
<evidence type="ECO:0000256" key="1">
    <source>
        <dbReference type="ARBA" id="ARBA00004141"/>
    </source>
</evidence>
<keyword evidence="5 12" id="KW-0479">Metal-binding</keyword>
<feature type="binding site" description="covalent" evidence="11">
    <location>
        <position position="197"/>
    </location>
    <ligand>
        <name>heme c</name>
        <dbReference type="ChEBI" id="CHEBI:61717"/>
    </ligand>
</feature>
<keyword evidence="17" id="KW-1185">Reference proteome</keyword>
<feature type="transmembrane region" description="Helical" evidence="13">
    <location>
        <begin position="104"/>
        <end position="126"/>
    </location>
</feature>
<comment type="function">
    <text evidence="10">Component of the menaquinol:cytochrome c reductase complex.</text>
</comment>
<evidence type="ECO:0000256" key="3">
    <source>
        <dbReference type="ARBA" id="ARBA00022617"/>
    </source>
</evidence>
<dbReference type="InterPro" id="IPR027387">
    <property type="entry name" value="Cytb/b6-like_sf"/>
</dbReference>
<keyword evidence="6 10" id="KW-0249">Electron transport</keyword>
<dbReference type="PROSITE" id="PS51007">
    <property type="entry name" value="CYTC"/>
    <property type="match status" value="1"/>
</dbReference>
<dbReference type="InterPro" id="IPR051811">
    <property type="entry name" value="Cytochrome_c550/c551-like"/>
</dbReference>
<proteinExistence type="inferred from homology"/>
<dbReference type="AlphaFoldDB" id="A0A0U1P1E5"/>
<dbReference type="STRING" id="1499688.BN000_03910"/>
<dbReference type="GO" id="GO:0009055">
    <property type="term" value="F:electron transfer activity"/>
    <property type="evidence" value="ECO:0007669"/>
    <property type="project" value="InterPro"/>
</dbReference>
<dbReference type="Gene3D" id="1.20.810.10">
    <property type="entry name" value="Cytochrome Bc1 Complex, Chain C"/>
    <property type="match status" value="1"/>
</dbReference>
<evidence type="ECO:0000313" key="17">
    <source>
        <dbReference type="Proteomes" id="UP000199087"/>
    </source>
</evidence>
<feature type="domain" description="Cytochrome c" evidence="15">
    <location>
        <begin position="180"/>
        <end position="255"/>
    </location>
</feature>
<feature type="binding site" description="axial binding residue" evidence="12">
    <location>
        <position position="198"/>
    </location>
    <ligand>
        <name>heme c</name>
        <dbReference type="ChEBI" id="CHEBI:61717"/>
    </ligand>
    <ligandPart>
        <name>Fe</name>
        <dbReference type="ChEBI" id="CHEBI:18248"/>
    </ligandPart>
</feature>
<dbReference type="OrthoDB" id="2380469at2"/>
<name>A0A0U1P1E5_9BACI</name>
<dbReference type="InterPro" id="IPR036150">
    <property type="entry name" value="Cyt_b/b6_C_sf"/>
</dbReference>
<evidence type="ECO:0000256" key="6">
    <source>
        <dbReference type="ARBA" id="ARBA00022982"/>
    </source>
</evidence>
<evidence type="ECO:0000256" key="11">
    <source>
        <dbReference type="PIRSR" id="PIRSR036636-50"/>
    </source>
</evidence>
<comment type="subunit">
    <text evidence="10">The main subunits of the menaquinol:cytochrome c complex are a Rieske-type iron-sulfur protein (QcrA), a cytochrome b (QcrB) and a cytochrome c (QcrC).</text>
</comment>
<feature type="transmembrane region" description="Helical" evidence="13">
    <location>
        <begin position="138"/>
        <end position="156"/>
    </location>
</feature>
<dbReference type="Pfam" id="PF00032">
    <property type="entry name" value="Cytochrom_B_C"/>
    <property type="match status" value="1"/>
</dbReference>
<dbReference type="Proteomes" id="UP000199087">
    <property type="component" value="Unassembled WGS sequence"/>
</dbReference>
<evidence type="ECO:0000256" key="5">
    <source>
        <dbReference type="ARBA" id="ARBA00022723"/>
    </source>
</evidence>
<evidence type="ECO:0000256" key="12">
    <source>
        <dbReference type="PIRSR" id="PIRSR036636-51"/>
    </source>
</evidence>
<dbReference type="PROSITE" id="PS51003">
    <property type="entry name" value="CYTB_CTER"/>
    <property type="match status" value="1"/>
</dbReference>
<evidence type="ECO:0000256" key="9">
    <source>
        <dbReference type="ARBA" id="ARBA00023136"/>
    </source>
</evidence>
<evidence type="ECO:0000259" key="15">
    <source>
        <dbReference type="PROSITE" id="PS51007"/>
    </source>
</evidence>
<evidence type="ECO:0000256" key="7">
    <source>
        <dbReference type="ARBA" id="ARBA00022989"/>
    </source>
</evidence>
<dbReference type="InterPro" id="IPR012049">
    <property type="entry name" value="MenaQ_cyt_c_Rdtase_cyt_b/c-su"/>
</dbReference>
<evidence type="ECO:0000256" key="4">
    <source>
        <dbReference type="ARBA" id="ARBA00022692"/>
    </source>
</evidence>
<dbReference type="GO" id="GO:0016491">
    <property type="term" value="F:oxidoreductase activity"/>
    <property type="evidence" value="ECO:0007669"/>
    <property type="project" value="InterPro"/>
</dbReference>
<dbReference type="InterPro" id="IPR036909">
    <property type="entry name" value="Cyt_c-like_dom_sf"/>
</dbReference>
<gene>
    <name evidence="16" type="primary">qcrC</name>
    <name evidence="16" type="ORF">BN000_03910</name>
</gene>
<accession>A0A0U1P1E5</accession>
<dbReference type="Gene3D" id="1.10.760.10">
    <property type="entry name" value="Cytochrome c-like domain"/>
    <property type="match status" value="1"/>
</dbReference>
<dbReference type="GO" id="GO:0016020">
    <property type="term" value="C:membrane"/>
    <property type="evidence" value="ECO:0007669"/>
    <property type="project" value="UniProtKB-SubCell"/>
</dbReference>
<organism evidence="16 17">
    <name type="scientific">Neobacillus massiliamazoniensis</name>
    <dbReference type="NCBI Taxonomy" id="1499688"/>
    <lineage>
        <taxon>Bacteria</taxon>
        <taxon>Bacillati</taxon>
        <taxon>Bacillota</taxon>
        <taxon>Bacilli</taxon>
        <taxon>Bacillales</taxon>
        <taxon>Bacillaceae</taxon>
        <taxon>Neobacillus</taxon>
    </lineage>
</organism>
<keyword evidence="8 12" id="KW-0408">Iron</keyword>
<dbReference type="SUPFAM" id="SSF81648">
    <property type="entry name" value="a domain/subunit of cytochrome bc1 complex (Ubiquinol-cytochrome c reductase)"/>
    <property type="match status" value="1"/>
</dbReference>
<dbReference type="InterPro" id="IPR005798">
    <property type="entry name" value="Cyt_b/b6_C"/>
</dbReference>